<proteinExistence type="predicted"/>
<sequence>MRLKRISLIISVLLIPFSLLGQHGGETLFGVLQLTPSARINALGGHQVGLYDNDPSLALFNPAMADSSFHKNVSVGFSPYIADINYGYGSLAWNQPGLGTFFAGVNHLGYGDMIMADVNGEIQGNFTASETVVFLGYSKKLSSHWTAGITFKPVMSTIESYNSWGIAVDAGVHYRHANGRFHAGALLRNAGRQISTYADGDAESLPPDLQVGFSVKLAHAPFRFSVTGRDLLSGSLDYEIPENDFGVNVSQPESANAGFGNLLLRHMVFGVEFVPSNNFYVAAGLNPRRRQELKVDSKVSSVGYSWGFGFRIYKFHFSYSSARYHLASSSNHFSITTNISDF</sequence>
<dbReference type="Proteomes" id="UP000244956">
    <property type="component" value="Unassembled WGS sequence"/>
</dbReference>
<evidence type="ECO:0008006" key="3">
    <source>
        <dbReference type="Google" id="ProtNLM"/>
    </source>
</evidence>
<organism evidence="1 2">
    <name type="scientific">Marinilabilia rubra</name>
    <dbReference type="NCBI Taxonomy" id="2162893"/>
    <lineage>
        <taxon>Bacteria</taxon>
        <taxon>Pseudomonadati</taxon>
        <taxon>Bacteroidota</taxon>
        <taxon>Bacteroidia</taxon>
        <taxon>Marinilabiliales</taxon>
        <taxon>Marinilabiliaceae</taxon>
        <taxon>Marinilabilia</taxon>
    </lineage>
</organism>
<accession>A0A2U2B8Y8</accession>
<dbReference type="NCBIfam" id="NF033709">
    <property type="entry name" value="PorV_fam"/>
    <property type="match status" value="1"/>
</dbReference>
<gene>
    <name evidence="1" type="ORF">DDZ16_09975</name>
</gene>
<dbReference type="AlphaFoldDB" id="A0A2U2B8Y8"/>
<comment type="caution">
    <text evidence="1">The sequence shown here is derived from an EMBL/GenBank/DDBJ whole genome shotgun (WGS) entry which is preliminary data.</text>
</comment>
<evidence type="ECO:0000313" key="1">
    <source>
        <dbReference type="EMBL" id="PWD99525.1"/>
    </source>
</evidence>
<evidence type="ECO:0000313" key="2">
    <source>
        <dbReference type="Proteomes" id="UP000244956"/>
    </source>
</evidence>
<name>A0A2U2B8Y8_9BACT</name>
<protein>
    <recommendedName>
        <fullName evidence="3">Penicillin-binding protein</fullName>
    </recommendedName>
</protein>
<reference evidence="1 2" key="1">
    <citation type="submission" date="2018-05" db="EMBL/GenBank/DDBJ databases">
        <title>Marinilabilia rubrum sp. nov., isolated from saltern sediment.</title>
        <authorList>
            <person name="Zhang R."/>
        </authorList>
    </citation>
    <scope>NUCLEOTIDE SEQUENCE [LARGE SCALE GENOMIC DNA]</scope>
    <source>
        <strain evidence="1 2">WTE16</strain>
    </source>
</reference>
<dbReference type="NCBIfam" id="NF033711">
    <property type="entry name" value="T9SS_PorQ"/>
    <property type="match status" value="1"/>
</dbReference>
<dbReference type="EMBL" id="QEWP01000007">
    <property type="protein sequence ID" value="PWD99525.1"/>
    <property type="molecule type" value="Genomic_DNA"/>
</dbReference>
<dbReference type="OrthoDB" id="9809953at2"/>
<keyword evidence="2" id="KW-1185">Reference proteome</keyword>